<keyword evidence="1" id="KW-0175">Coiled coil</keyword>
<reference evidence="3" key="1">
    <citation type="submission" date="2019-06" db="EMBL/GenBank/DDBJ databases">
        <authorList>
            <person name="Zheng W."/>
        </authorList>
    </citation>
    <scope>NUCLEOTIDE SEQUENCE</scope>
    <source>
        <strain evidence="3">QDHG01</strain>
    </source>
</reference>
<accession>A0A8J8P070</accession>
<keyword evidence="4" id="KW-1185">Reference proteome</keyword>
<feature type="region of interest" description="Disordered" evidence="2">
    <location>
        <begin position="637"/>
        <end position="671"/>
    </location>
</feature>
<comment type="caution">
    <text evidence="3">The sequence shown here is derived from an EMBL/GenBank/DDBJ whole genome shotgun (WGS) entry which is preliminary data.</text>
</comment>
<dbReference type="AlphaFoldDB" id="A0A8J8P070"/>
<feature type="compositionally biased region" description="Polar residues" evidence="2">
    <location>
        <begin position="338"/>
        <end position="351"/>
    </location>
</feature>
<feature type="compositionally biased region" description="Basic and acidic residues" evidence="2">
    <location>
        <begin position="652"/>
        <end position="671"/>
    </location>
</feature>
<evidence type="ECO:0000256" key="2">
    <source>
        <dbReference type="SAM" id="MobiDB-lite"/>
    </source>
</evidence>
<evidence type="ECO:0000313" key="4">
    <source>
        <dbReference type="Proteomes" id="UP000785679"/>
    </source>
</evidence>
<sequence>MSSQHSVGVSPTPGILRKQIIAGIKMSLSQVTTPNFEGRKGSQVRINDKASIHELSAKQSDIEIDELDFKTGSSQGGNGGKTTKRQLTLSEIIKSRGITNNQRHSNYNDMIDEVFERERKDLHVNLKKLDAVIRQDPKLFEMSFKRSLLSHIVERKRKIEEEIENKLRKQRQEEIEEASERLRKLKMIQDKFNIHLRTKKTESGEEIICLDIPFDQKMRNECNDYHYFFQYKRDRCPILKDKNRMGSQFESGYHQKVLEEFESAEIIRRQKAEKEKQRIADLEKLWRQEKIKGKGDEELVKRIKSRETEDQQAEQDALLLSQNFESGIIESKEVQIQQVPNHKSPQKSNLDLSHAAGPQSKSAMGHYKNSEAPKSAQKLDTQYNVPQKQVGFSIRPNTTAGNDVPQKQRFQKKQIAHASLGSIDENYLRKSVPAHIDTGFDGEATKKRQTGIQARSNLFTPLASEIGSNKRSSNAKIRTQSNWMLQRQPVATTSQNFYPMVESTQASTAGGIQAKRQSTYIRSPTGAETSYGPYNSGMKSPNMRNDDGSQTNILNNTTSGFRRQTVSLRRNSILSGLGTPKPLVEDNMSTSNLSKTVKQQFSLPTSPTLIKNTFLGTKPLESFTPGRFWVNTAVANSSRAKKNETIGNSSFEKPRDTLSPDQPRKDGERFNKRFTGETPKVADHAIQGLIKKYPPPPNILKIQERIQVQQTLRANTHNLFGQPLKKSQEGKSLTDAFKIGFSDTLSKKFKFTKSAAGGSLAGALKDLRYEFAQQQVENQETKKKLFTLMKLTHLENDNGKDDKKDMELQQLIQQLIGQEEHTTYERMKEIDFARLNNFHTLYDWKVADYDEQQQLAQEIKNEYMSGKFDPEMAIKYERTAREMLKRGMLIN</sequence>
<evidence type="ECO:0000313" key="3">
    <source>
        <dbReference type="EMBL" id="TNV85492.1"/>
    </source>
</evidence>
<evidence type="ECO:0000256" key="1">
    <source>
        <dbReference type="SAM" id="Coils"/>
    </source>
</evidence>
<gene>
    <name evidence="3" type="ORF">FGO68_gene9739</name>
</gene>
<feature type="coiled-coil region" evidence="1">
    <location>
        <begin position="149"/>
        <end position="188"/>
    </location>
</feature>
<proteinExistence type="predicted"/>
<dbReference type="Proteomes" id="UP000785679">
    <property type="component" value="Unassembled WGS sequence"/>
</dbReference>
<name>A0A8J8P070_HALGN</name>
<organism evidence="3 4">
    <name type="scientific">Halteria grandinella</name>
    <dbReference type="NCBI Taxonomy" id="5974"/>
    <lineage>
        <taxon>Eukaryota</taxon>
        <taxon>Sar</taxon>
        <taxon>Alveolata</taxon>
        <taxon>Ciliophora</taxon>
        <taxon>Intramacronucleata</taxon>
        <taxon>Spirotrichea</taxon>
        <taxon>Stichotrichia</taxon>
        <taxon>Sporadotrichida</taxon>
        <taxon>Halteriidae</taxon>
        <taxon>Halteria</taxon>
    </lineage>
</organism>
<feature type="region of interest" description="Disordered" evidence="2">
    <location>
        <begin position="338"/>
        <end position="381"/>
    </location>
</feature>
<protein>
    <submittedName>
        <fullName evidence="3">Uncharacterized protein</fullName>
    </submittedName>
</protein>
<dbReference type="EMBL" id="RRYP01001786">
    <property type="protein sequence ID" value="TNV85492.1"/>
    <property type="molecule type" value="Genomic_DNA"/>
</dbReference>